<evidence type="ECO:0000313" key="2">
    <source>
        <dbReference type="Proteomes" id="UP001191082"/>
    </source>
</evidence>
<evidence type="ECO:0008006" key="3">
    <source>
        <dbReference type="Google" id="ProtNLM"/>
    </source>
</evidence>
<organism evidence="1 2">
    <name type="scientific">Arenibacterium halophilum</name>
    <dbReference type="NCBI Taxonomy" id="2583821"/>
    <lineage>
        <taxon>Bacteria</taxon>
        <taxon>Pseudomonadati</taxon>
        <taxon>Pseudomonadota</taxon>
        <taxon>Alphaproteobacteria</taxon>
        <taxon>Rhodobacterales</taxon>
        <taxon>Paracoccaceae</taxon>
        <taxon>Arenibacterium</taxon>
    </lineage>
</organism>
<dbReference type="EMBL" id="VCPC01000003">
    <property type="protein sequence ID" value="TMV11504.1"/>
    <property type="molecule type" value="Genomic_DNA"/>
</dbReference>
<name>A0ABY2X6V6_9RHOB</name>
<protein>
    <recommendedName>
        <fullName evidence="3">Hemolysin-type calcium-binding repeat-containing protein</fullName>
    </recommendedName>
</protein>
<proteinExistence type="predicted"/>
<gene>
    <name evidence="1" type="ORF">FGK64_14590</name>
</gene>
<dbReference type="SUPFAM" id="SSF51120">
    <property type="entry name" value="beta-Roll"/>
    <property type="match status" value="1"/>
</dbReference>
<sequence>MRTRVIGDSEDNNFGTDFDLNETFVGRGGDDSFMISWFEERDRFIGGPGSDTLVMDYFRLGEYGQIPALNRAIWFDGGTGIDRIEYKVIYTPESHSIDLNAFGGTLNSVEQFYYLLTDHQSWGEPVASARFDVTGTSRGEEITLSFGHRMYDHLVTTLSAGGGNDSIEIYGGNYDTLVINGGAGSDRIVVHDVLRDPTESDLIIRGGAGNDKIHYNDPGGKVYGGAGRDMFLMSAQSMHDEGPATVYRGGKGSDTFVLWKANFADQVGATIRGFGARDKLVLTDTYVGSMEAVSLFPTDPPSYVEYNPISGILSLSGSAVVQFTPGTILTPGQVSVVDADVIADYFFL</sequence>
<reference evidence="1 2" key="1">
    <citation type="submission" date="2019-05" db="EMBL/GenBank/DDBJ databases">
        <title>Marivita sp. nov. isolated from sea sediment.</title>
        <authorList>
            <person name="Kim W."/>
        </authorList>
    </citation>
    <scope>NUCLEOTIDE SEQUENCE [LARGE SCALE GENOMIC DNA]</scope>
    <source>
        <strain evidence="1 2">CAU 1492</strain>
    </source>
</reference>
<dbReference type="Proteomes" id="UP001191082">
    <property type="component" value="Unassembled WGS sequence"/>
</dbReference>
<dbReference type="Gene3D" id="2.160.20.160">
    <property type="match status" value="1"/>
</dbReference>
<evidence type="ECO:0000313" key="1">
    <source>
        <dbReference type="EMBL" id="TMV11504.1"/>
    </source>
</evidence>
<accession>A0ABY2X6V6</accession>
<dbReference type="InterPro" id="IPR011049">
    <property type="entry name" value="Serralysin-like_metalloprot_C"/>
</dbReference>
<dbReference type="PRINTS" id="PR00313">
    <property type="entry name" value="CABNDNGRPT"/>
</dbReference>
<dbReference type="RefSeq" id="WP_138864570.1">
    <property type="nucleotide sequence ID" value="NZ_VCPC01000003.1"/>
</dbReference>
<keyword evidence="2" id="KW-1185">Reference proteome</keyword>
<comment type="caution">
    <text evidence="1">The sequence shown here is derived from an EMBL/GenBank/DDBJ whole genome shotgun (WGS) entry which is preliminary data.</text>
</comment>